<dbReference type="PANTHER" id="PTHR37300">
    <property type="entry name" value="UPF0291 PROTEIN CBO2609/CLC_2481"/>
    <property type="match status" value="1"/>
</dbReference>
<sequence length="78" mass="8978">MLSKDKMARINELSRKSKDAGLTQEEAKEQTQLRGEYLQTFRKSMADTLENVTVVDPEGNDVTPEKLKMIKENKNKLH</sequence>
<protein>
    <recommendedName>
        <fullName evidence="2">UPF0291 protein I6J18_05820</fullName>
    </recommendedName>
</protein>
<organism evidence="4 5">
    <name type="scientific">Peribacillus psychrosaccharolyticus</name>
    <name type="common">Bacillus psychrosaccharolyticus</name>
    <dbReference type="NCBI Taxonomy" id="1407"/>
    <lineage>
        <taxon>Bacteria</taxon>
        <taxon>Bacillati</taxon>
        <taxon>Bacillota</taxon>
        <taxon>Bacilli</taxon>
        <taxon>Bacillales</taxon>
        <taxon>Bacillaceae</taxon>
        <taxon>Peribacillus</taxon>
    </lineage>
</organism>
<dbReference type="RefSeq" id="WP_040375157.1">
    <property type="nucleotide sequence ID" value="NZ_CP068053.1"/>
</dbReference>
<dbReference type="AlphaFoldDB" id="A0A974NNY9"/>
<dbReference type="SUPFAM" id="SSF158221">
    <property type="entry name" value="YnzC-like"/>
    <property type="match status" value="1"/>
</dbReference>
<name>A0A974NNY9_PERPY</name>
<evidence type="ECO:0000256" key="1">
    <source>
        <dbReference type="ARBA" id="ARBA00022490"/>
    </source>
</evidence>
<evidence type="ECO:0000256" key="3">
    <source>
        <dbReference type="SAM" id="MobiDB-lite"/>
    </source>
</evidence>
<dbReference type="GO" id="GO:0005737">
    <property type="term" value="C:cytoplasm"/>
    <property type="evidence" value="ECO:0007669"/>
    <property type="project" value="UniProtKB-SubCell"/>
</dbReference>
<comment type="similarity">
    <text evidence="2">Belongs to the UPF0291 family.</text>
</comment>
<dbReference type="EMBL" id="CP068053">
    <property type="protein sequence ID" value="QQT01384.1"/>
    <property type="molecule type" value="Genomic_DNA"/>
</dbReference>
<dbReference type="Gene3D" id="1.10.287.540">
    <property type="entry name" value="Helix hairpin bin"/>
    <property type="match status" value="1"/>
</dbReference>
<reference evidence="4 5" key="1">
    <citation type="submission" date="2021-01" db="EMBL/GenBank/DDBJ databases">
        <title>FDA dAtabase for Regulatory Grade micrObial Sequences (FDA-ARGOS): Supporting development and validation of Infectious Disease Dx tests.</title>
        <authorList>
            <person name="Nelson B."/>
            <person name="Plummer A."/>
            <person name="Tallon L."/>
            <person name="Sadzewicz L."/>
            <person name="Zhao X."/>
            <person name="Boylan J."/>
            <person name="Ott S."/>
            <person name="Bowen H."/>
            <person name="Vavikolanu K."/>
            <person name="Mehta A."/>
            <person name="Aluvathingal J."/>
            <person name="Nadendla S."/>
            <person name="Myers T."/>
            <person name="Yan Y."/>
            <person name="Sichtig H."/>
        </authorList>
    </citation>
    <scope>NUCLEOTIDE SEQUENCE [LARGE SCALE GENOMIC DNA]</scope>
    <source>
        <strain evidence="4 5">FDAARGOS_1161</strain>
    </source>
</reference>
<gene>
    <name evidence="4" type="ORF">I6J18_05820</name>
</gene>
<dbReference type="HAMAP" id="MF_01103">
    <property type="entry name" value="UPF0291"/>
    <property type="match status" value="1"/>
</dbReference>
<evidence type="ECO:0000313" key="4">
    <source>
        <dbReference type="EMBL" id="QQT01384.1"/>
    </source>
</evidence>
<feature type="region of interest" description="Disordered" evidence="3">
    <location>
        <begin position="1"/>
        <end position="31"/>
    </location>
</feature>
<dbReference type="KEGG" id="ppsr:I6J18_05820"/>
<evidence type="ECO:0000256" key="2">
    <source>
        <dbReference type="HAMAP-Rule" id="MF_01103"/>
    </source>
</evidence>
<keyword evidence="1 2" id="KW-0963">Cytoplasm</keyword>
<dbReference type="Pfam" id="PF05979">
    <property type="entry name" value="DUF896"/>
    <property type="match status" value="1"/>
</dbReference>
<proteinExistence type="inferred from homology"/>
<evidence type="ECO:0000313" key="5">
    <source>
        <dbReference type="Proteomes" id="UP000595254"/>
    </source>
</evidence>
<dbReference type="PANTHER" id="PTHR37300:SF1">
    <property type="entry name" value="UPF0291 PROTEIN YNZC"/>
    <property type="match status" value="1"/>
</dbReference>
<dbReference type="Proteomes" id="UP000595254">
    <property type="component" value="Chromosome"/>
</dbReference>
<dbReference type="InterPro" id="IPR009242">
    <property type="entry name" value="DUF896"/>
</dbReference>
<comment type="subcellular location">
    <subcellularLocation>
        <location evidence="2">Cytoplasm</location>
    </subcellularLocation>
</comment>
<accession>A0A974NNY9</accession>
<keyword evidence="5" id="KW-1185">Reference proteome</keyword>